<dbReference type="FunFam" id="4.10.280.50:FF:000001">
    <property type="entry name" value="Glutamate decarboxylase"/>
    <property type="match status" value="1"/>
</dbReference>
<evidence type="ECO:0000256" key="9">
    <source>
        <dbReference type="RuleBase" id="RU361171"/>
    </source>
</evidence>
<dbReference type="GO" id="GO:0030170">
    <property type="term" value="F:pyridoxal phosphate binding"/>
    <property type="evidence" value="ECO:0007669"/>
    <property type="project" value="InterPro"/>
</dbReference>
<evidence type="ECO:0000313" key="10">
    <source>
        <dbReference type="EMBL" id="QDS96035.1"/>
    </source>
</evidence>
<dbReference type="Gene3D" id="3.40.640.10">
    <property type="entry name" value="Type I PLP-dependent aspartate aminotransferase-like (Major domain)"/>
    <property type="match status" value="1"/>
</dbReference>
<evidence type="ECO:0000256" key="8">
    <source>
        <dbReference type="RuleBase" id="RU000382"/>
    </source>
</evidence>
<dbReference type="SUPFAM" id="SSF53383">
    <property type="entry name" value="PLP-dependent transferases"/>
    <property type="match status" value="1"/>
</dbReference>
<dbReference type="PANTHER" id="PTHR43321">
    <property type="entry name" value="GLUTAMATE DECARBOXYLASE"/>
    <property type="match status" value="1"/>
</dbReference>
<evidence type="ECO:0000256" key="4">
    <source>
        <dbReference type="ARBA" id="ARBA00022898"/>
    </source>
</evidence>
<dbReference type="Gene3D" id="4.10.280.50">
    <property type="match status" value="1"/>
</dbReference>
<dbReference type="GO" id="GO:0004351">
    <property type="term" value="F:glutamate decarboxylase activity"/>
    <property type="evidence" value="ECO:0007669"/>
    <property type="project" value="UniProtKB-EC"/>
</dbReference>
<dbReference type="InterPro" id="IPR015424">
    <property type="entry name" value="PyrdxlP-dep_Trfase"/>
</dbReference>
<dbReference type="Proteomes" id="UP000320672">
    <property type="component" value="Chromosome"/>
</dbReference>
<sequence>MPLHDKNSIRDLVDDEIYASSDMSVSMPKYKFPLQEHSPRDVYSAVHDELMLDGNSRQNLATFCQTWAEPEVHKLMDECMDKNMVDKDEYPQTAEIEGRCVHMLADLWNSPDAANTIGCSTTGSSEAAMLGGMAMKRAWEAKRKAAGKSIDKPNLVTGPVQVCWHKFARYWDIELREVPMEGDRLILNAEEVVRRCDENTIGVVPTLGVTFTCQYEPVKEIADALDQLQESTGLDIRMHVDGASGGFLAPFCAPDLVWDFRIPRVKSINASGHKFGLAPLGVGWAIWREEADLPEEEIFWVNYLGGNMRDIALNFSRPGGQIVCQYYNFLRLGHEGYRKIHTACYETAKYIAGEVAKLGPFDVIYDGDMASGIPALCWKLKEGVDPGFSLYDFADRLRARGWQVPAYSLPPKREDLAIQRILVRHGVSRDLGSLLVEDMKRAIDYYKSHPVHTPMSADEASGFHH</sequence>
<dbReference type="GO" id="GO:0005829">
    <property type="term" value="C:cytosol"/>
    <property type="evidence" value="ECO:0007669"/>
    <property type="project" value="TreeGrafter"/>
</dbReference>
<dbReference type="InterPro" id="IPR015421">
    <property type="entry name" value="PyrdxlP-dep_Trfase_major"/>
</dbReference>
<comment type="catalytic activity">
    <reaction evidence="6 9">
        <text>L-glutamate + H(+) = 4-aminobutanoate + CO2</text>
        <dbReference type="Rhea" id="RHEA:17785"/>
        <dbReference type="ChEBI" id="CHEBI:15378"/>
        <dbReference type="ChEBI" id="CHEBI:16526"/>
        <dbReference type="ChEBI" id="CHEBI:29985"/>
        <dbReference type="ChEBI" id="CHEBI:59888"/>
        <dbReference type="EC" id="4.1.1.15"/>
    </reaction>
</comment>
<dbReference type="EC" id="4.1.1.15" evidence="3 9"/>
<feature type="modified residue" description="N6-(pyridoxal phosphate)lysine" evidence="7">
    <location>
        <position position="274"/>
    </location>
</feature>
<dbReference type="GO" id="GO:0006538">
    <property type="term" value="P:L-glutamate catabolic process"/>
    <property type="evidence" value="ECO:0007669"/>
    <property type="project" value="TreeGrafter"/>
</dbReference>
<dbReference type="FunFam" id="3.40.640.10:FF:000017">
    <property type="entry name" value="Glutamate decarboxylase"/>
    <property type="match status" value="1"/>
</dbReference>
<evidence type="ECO:0000256" key="6">
    <source>
        <dbReference type="ARBA" id="ARBA00048868"/>
    </source>
</evidence>
<dbReference type="PANTHER" id="PTHR43321:SF3">
    <property type="entry name" value="GLUTAMATE DECARBOXYLASE"/>
    <property type="match status" value="1"/>
</dbReference>
<dbReference type="InterPro" id="IPR010107">
    <property type="entry name" value="Glutamate_decarboxylase"/>
</dbReference>
<dbReference type="EMBL" id="CP036262">
    <property type="protein sequence ID" value="QDS96035.1"/>
    <property type="molecule type" value="Genomic_DNA"/>
</dbReference>
<organism evidence="10 11">
    <name type="scientific">Roseimaritima multifibrata</name>
    <dbReference type="NCBI Taxonomy" id="1930274"/>
    <lineage>
        <taxon>Bacteria</taxon>
        <taxon>Pseudomonadati</taxon>
        <taxon>Planctomycetota</taxon>
        <taxon>Planctomycetia</taxon>
        <taxon>Pirellulales</taxon>
        <taxon>Pirellulaceae</taxon>
        <taxon>Roseimaritima</taxon>
    </lineage>
</organism>
<dbReference type="OrthoDB" id="9803665at2"/>
<evidence type="ECO:0000256" key="1">
    <source>
        <dbReference type="ARBA" id="ARBA00001933"/>
    </source>
</evidence>
<dbReference type="NCBIfam" id="TIGR01788">
    <property type="entry name" value="Glu-decarb-GAD"/>
    <property type="match status" value="1"/>
</dbReference>
<dbReference type="AlphaFoldDB" id="A0A517MMC0"/>
<dbReference type="InterPro" id="IPR002129">
    <property type="entry name" value="PyrdxlP-dep_de-COase"/>
</dbReference>
<keyword evidence="5 8" id="KW-0456">Lyase</keyword>
<evidence type="ECO:0000256" key="7">
    <source>
        <dbReference type="PIRSR" id="PIRSR602129-50"/>
    </source>
</evidence>
<evidence type="ECO:0000256" key="3">
    <source>
        <dbReference type="ARBA" id="ARBA00012421"/>
    </source>
</evidence>
<dbReference type="RefSeq" id="WP_145354239.1">
    <property type="nucleotide sequence ID" value="NZ_CP036262.1"/>
</dbReference>
<dbReference type="Pfam" id="PF00282">
    <property type="entry name" value="Pyridoxal_deC"/>
    <property type="match status" value="1"/>
</dbReference>
<accession>A0A517MMC0</accession>
<evidence type="ECO:0000313" key="11">
    <source>
        <dbReference type="Proteomes" id="UP000320672"/>
    </source>
</evidence>
<reference evidence="10 11" key="1">
    <citation type="submission" date="2019-02" db="EMBL/GenBank/DDBJ databases">
        <title>Deep-cultivation of Planctomycetes and their phenomic and genomic characterization uncovers novel biology.</title>
        <authorList>
            <person name="Wiegand S."/>
            <person name="Jogler M."/>
            <person name="Boedeker C."/>
            <person name="Pinto D."/>
            <person name="Vollmers J."/>
            <person name="Rivas-Marin E."/>
            <person name="Kohn T."/>
            <person name="Peeters S.H."/>
            <person name="Heuer A."/>
            <person name="Rast P."/>
            <person name="Oberbeckmann S."/>
            <person name="Bunk B."/>
            <person name="Jeske O."/>
            <person name="Meyerdierks A."/>
            <person name="Storesund J.E."/>
            <person name="Kallscheuer N."/>
            <person name="Luecker S."/>
            <person name="Lage O.M."/>
            <person name="Pohl T."/>
            <person name="Merkel B.J."/>
            <person name="Hornburger P."/>
            <person name="Mueller R.-W."/>
            <person name="Bruemmer F."/>
            <person name="Labrenz M."/>
            <person name="Spormann A.M."/>
            <person name="Op den Camp H."/>
            <person name="Overmann J."/>
            <person name="Amann R."/>
            <person name="Jetten M.S.M."/>
            <person name="Mascher T."/>
            <person name="Medema M.H."/>
            <person name="Devos D.P."/>
            <person name="Kaster A.-K."/>
            <person name="Ovreas L."/>
            <person name="Rohde M."/>
            <person name="Galperin M.Y."/>
            <person name="Jogler C."/>
        </authorList>
    </citation>
    <scope>NUCLEOTIDE SEQUENCE [LARGE SCALE GENOMIC DNA]</scope>
    <source>
        <strain evidence="10 11">FF011L</strain>
    </source>
</reference>
<comment type="similarity">
    <text evidence="2 8">Belongs to the group II decarboxylase family.</text>
</comment>
<keyword evidence="4 7" id="KW-0663">Pyridoxal phosphate</keyword>
<name>A0A517MMC0_9BACT</name>
<proteinExistence type="inferred from homology"/>
<protein>
    <recommendedName>
        <fullName evidence="3 9">Glutamate decarboxylase</fullName>
        <ecNumber evidence="3 9">4.1.1.15</ecNumber>
    </recommendedName>
</protein>
<comment type="cofactor">
    <cofactor evidence="1 7 8">
        <name>pyridoxal 5'-phosphate</name>
        <dbReference type="ChEBI" id="CHEBI:597326"/>
    </cofactor>
</comment>
<keyword evidence="11" id="KW-1185">Reference proteome</keyword>
<dbReference type="Gene3D" id="3.90.1150.160">
    <property type="match status" value="1"/>
</dbReference>
<dbReference type="KEGG" id="rml:FF011L_48390"/>
<evidence type="ECO:0000256" key="5">
    <source>
        <dbReference type="ARBA" id="ARBA00023239"/>
    </source>
</evidence>
<gene>
    <name evidence="10" type="primary">gadB</name>
    <name evidence="10" type="ORF">FF011L_48390</name>
</gene>
<keyword evidence="9" id="KW-0210">Decarboxylase</keyword>
<evidence type="ECO:0000256" key="2">
    <source>
        <dbReference type="ARBA" id="ARBA00009533"/>
    </source>
</evidence>